<gene>
    <name evidence="1" type="ORF">TSTA_053080</name>
</gene>
<dbReference type="HOGENOM" id="CLU_1050438_0_0_1"/>
<protein>
    <submittedName>
        <fullName evidence="1">Uncharacterized protein</fullName>
    </submittedName>
</protein>
<evidence type="ECO:0000313" key="2">
    <source>
        <dbReference type="Proteomes" id="UP000001745"/>
    </source>
</evidence>
<dbReference type="Proteomes" id="UP000001745">
    <property type="component" value="Unassembled WGS sequence"/>
</dbReference>
<accession>B8MQV5</accession>
<dbReference type="AlphaFoldDB" id="B8MQV5"/>
<keyword evidence="2" id="KW-1185">Reference proteome</keyword>
<dbReference type="OrthoDB" id="6500128at2759"/>
<proteinExistence type="predicted"/>
<reference evidence="2" key="1">
    <citation type="journal article" date="2015" name="Genome Announc.">
        <title>Genome sequence of the AIDS-associated pathogen Penicillium marneffei (ATCC18224) and its near taxonomic relative Talaromyces stipitatus (ATCC10500).</title>
        <authorList>
            <person name="Nierman W.C."/>
            <person name="Fedorova-Abrams N.D."/>
            <person name="Andrianopoulos A."/>
        </authorList>
    </citation>
    <scope>NUCLEOTIDE SEQUENCE [LARGE SCALE GENOMIC DNA]</scope>
    <source>
        <strain evidence="2">ATCC 10500 / CBS 375.48 / QM 6759 / NRRL 1006</strain>
    </source>
</reference>
<dbReference type="RefSeq" id="XP_002486901.1">
    <property type="nucleotide sequence ID" value="XM_002486856.1"/>
</dbReference>
<dbReference type="VEuPathDB" id="FungiDB:TSTA_053080"/>
<dbReference type="GeneID" id="8098257"/>
<dbReference type="STRING" id="441959.B8MQV5"/>
<dbReference type="EMBL" id="EQ962659">
    <property type="protein sequence ID" value="EED12790.1"/>
    <property type="molecule type" value="Genomic_DNA"/>
</dbReference>
<dbReference type="PhylomeDB" id="B8MQV5"/>
<name>B8MQV5_TALSN</name>
<dbReference type="InParanoid" id="B8MQV5"/>
<evidence type="ECO:0000313" key="1">
    <source>
        <dbReference type="EMBL" id="EED12790.1"/>
    </source>
</evidence>
<sequence length="265" mass="29791">MIIHSHSRPIWIKARIQNWGPESQDLHSLLSNIRDNRYPNDNLLKDKKRVSSGKGRSSLLLTFASESTPQDSNTLRPFTLGRWAHVSLLRAEGTADTFVSASLVDLGTTESDVPSVSELSLTNGKVPAVDELYPEDSANTAPQSELLQESGDLETQRGHVECKAEGAVPWFIVKRYLSAMGSQWYWAAVLPMFMTQQIASLVTNLWIKNRALQYDNSEARVNAWYHITIYVAFVYSLCSCHRAPRSHNLSRITQSVIQDIRSTSQ</sequence>
<organism evidence="1 2">
    <name type="scientific">Talaromyces stipitatus (strain ATCC 10500 / CBS 375.48 / QM 6759 / NRRL 1006)</name>
    <name type="common">Penicillium stipitatum</name>
    <dbReference type="NCBI Taxonomy" id="441959"/>
    <lineage>
        <taxon>Eukaryota</taxon>
        <taxon>Fungi</taxon>
        <taxon>Dikarya</taxon>
        <taxon>Ascomycota</taxon>
        <taxon>Pezizomycotina</taxon>
        <taxon>Eurotiomycetes</taxon>
        <taxon>Eurotiomycetidae</taxon>
        <taxon>Eurotiales</taxon>
        <taxon>Trichocomaceae</taxon>
        <taxon>Talaromyces</taxon>
        <taxon>Talaromyces sect. Talaromyces</taxon>
    </lineage>
</organism>